<evidence type="ECO:0000259" key="8">
    <source>
        <dbReference type="Pfam" id="PF00528"/>
    </source>
</evidence>
<dbReference type="GO" id="GO:0055085">
    <property type="term" value="P:transmembrane transport"/>
    <property type="evidence" value="ECO:0007669"/>
    <property type="project" value="InterPro"/>
</dbReference>
<feature type="non-terminal residue" evidence="9">
    <location>
        <position position="1"/>
    </location>
</feature>
<evidence type="ECO:0000256" key="2">
    <source>
        <dbReference type="ARBA" id="ARBA00022448"/>
    </source>
</evidence>
<feature type="domain" description="ABC transmembrane type-1" evidence="8">
    <location>
        <begin position="3"/>
        <end position="100"/>
    </location>
</feature>
<keyword evidence="6 7" id="KW-0472">Membrane</keyword>
<evidence type="ECO:0000256" key="3">
    <source>
        <dbReference type="ARBA" id="ARBA00022475"/>
    </source>
</evidence>
<name>X1J6W3_9ZZZZ</name>
<dbReference type="PANTHER" id="PTHR43386:SF1">
    <property type="entry name" value="D,D-DIPEPTIDE TRANSPORT SYSTEM PERMEASE PROTEIN DDPC-RELATED"/>
    <property type="match status" value="1"/>
</dbReference>
<dbReference type="Pfam" id="PF00528">
    <property type="entry name" value="BPD_transp_1"/>
    <property type="match status" value="1"/>
</dbReference>
<dbReference type="InterPro" id="IPR050366">
    <property type="entry name" value="BP-dependent_transpt_permease"/>
</dbReference>
<evidence type="ECO:0000256" key="1">
    <source>
        <dbReference type="ARBA" id="ARBA00004651"/>
    </source>
</evidence>
<dbReference type="AlphaFoldDB" id="X1J6W3"/>
<reference evidence="9" key="1">
    <citation type="journal article" date="2014" name="Front. Microbiol.">
        <title>High frequency of phylogenetically diverse reductive dehalogenase-homologous genes in deep subseafloor sedimentary metagenomes.</title>
        <authorList>
            <person name="Kawai M."/>
            <person name="Futagami T."/>
            <person name="Toyoda A."/>
            <person name="Takaki Y."/>
            <person name="Nishi S."/>
            <person name="Hori S."/>
            <person name="Arai W."/>
            <person name="Tsubouchi T."/>
            <person name="Morono Y."/>
            <person name="Uchiyama I."/>
            <person name="Ito T."/>
            <person name="Fujiyama A."/>
            <person name="Inagaki F."/>
            <person name="Takami H."/>
        </authorList>
    </citation>
    <scope>NUCLEOTIDE SEQUENCE</scope>
    <source>
        <strain evidence="9">Expedition CK06-06</strain>
    </source>
</reference>
<feature type="transmembrane region" description="Helical" evidence="7">
    <location>
        <begin position="67"/>
        <end position="88"/>
    </location>
</feature>
<evidence type="ECO:0000256" key="7">
    <source>
        <dbReference type="SAM" id="Phobius"/>
    </source>
</evidence>
<evidence type="ECO:0000313" key="9">
    <source>
        <dbReference type="EMBL" id="GAH65483.1"/>
    </source>
</evidence>
<dbReference type="PANTHER" id="PTHR43386">
    <property type="entry name" value="OLIGOPEPTIDE TRANSPORT SYSTEM PERMEASE PROTEIN APPC"/>
    <property type="match status" value="1"/>
</dbReference>
<dbReference type="InterPro" id="IPR035906">
    <property type="entry name" value="MetI-like_sf"/>
</dbReference>
<gene>
    <name evidence="9" type="ORF">S03H2_50462</name>
</gene>
<evidence type="ECO:0000256" key="4">
    <source>
        <dbReference type="ARBA" id="ARBA00022692"/>
    </source>
</evidence>
<keyword evidence="2" id="KW-0813">Transport</keyword>
<protein>
    <recommendedName>
        <fullName evidence="8">ABC transmembrane type-1 domain-containing protein</fullName>
    </recommendedName>
</protein>
<comment type="subcellular location">
    <subcellularLocation>
        <location evidence="1">Cell membrane</location>
        <topology evidence="1">Multi-pass membrane protein</topology>
    </subcellularLocation>
</comment>
<keyword evidence="3" id="KW-1003">Cell membrane</keyword>
<keyword evidence="5 7" id="KW-1133">Transmembrane helix</keyword>
<organism evidence="9">
    <name type="scientific">marine sediment metagenome</name>
    <dbReference type="NCBI Taxonomy" id="412755"/>
    <lineage>
        <taxon>unclassified sequences</taxon>
        <taxon>metagenomes</taxon>
        <taxon>ecological metagenomes</taxon>
    </lineage>
</organism>
<dbReference type="SUPFAM" id="SSF161098">
    <property type="entry name" value="MetI-like"/>
    <property type="match status" value="1"/>
</dbReference>
<dbReference type="EMBL" id="BARU01031952">
    <property type="protein sequence ID" value="GAH65483.1"/>
    <property type="molecule type" value="Genomic_DNA"/>
</dbReference>
<sequence length="103" mass="10981">VKNLTIIWNHILPNVLTPVLVQSTLDLGSAILTGAGLSFIGLGSQPPTADWGIMINEGRLYVLSGRWWIATFSGLAIFLTALAFNLFGDGVRDATDPRTRGAG</sequence>
<dbReference type="Gene3D" id="1.10.3720.10">
    <property type="entry name" value="MetI-like"/>
    <property type="match status" value="1"/>
</dbReference>
<proteinExistence type="predicted"/>
<dbReference type="InterPro" id="IPR000515">
    <property type="entry name" value="MetI-like"/>
</dbReference>
<dbReference type="GO" id="GO:0005886">
    <property type="term" value="C:plasma membrane"/>
    <property type="evidence" value="ECO:0007669"/>
    <property type="project" value="UniProtKB-SubCell"/>
</dbReference>
<keyword evidence="4 7" id="KW-0812">Transmembrane</keyword>
<evidence type="ECO:0000256" key="5">
    <source>
        <dbReference type="ARBA" id="ARBA00022989"/>
    </source>
</evidence>
<comment type="caution">
    <text evidence="9">The sequence shown here is derived from an EMBL/GenBank/DDBJ whole genome shotgun (WGS) entry which is preliminary data.</text>
</comment>
<accession>X1J6W3</accession>
<evidence type="ECO:0000256" key="6">
    <source>
        <dbReference type="ARBA" id="ARBA00023136"/>
    </source>
</evidence>